<gene>
    <name evidence="2" type="ORF">PENPOL_c003G08353</name>
</gene>
<feature type="region of interest" description="Disordered" evidence="1">
    <location>
        <begin position="53"/>
        <end position="76"/>
    </location>
</feature>
<comment type="caution">
    <text evidence="2">The sequence shown here is derived from an EMBL/GenBank/DDBJ whole genome shotgun (WGS) entry which is preliminary data.</text>
</comment>
<evidence type="ECO:0000256" key="1">
    <source>
        <dbReference type="SAM" id="MobiDB-lite"/>
    </source>
</evidence>
<accession>A0A1V6NTR8</accession>
<evidence type="ECO:0000313" key="3">
    <source>
        <dbReference type="Proteomes" id="UP000191408"/>
    </source>
</evidence>
<dbReference type="Proteomes" id="UP000191408">
    <property type="component" value="Unassembled WGS sequence"/>
</dbReference>
<keyword evidence="3" id="KW-1185">Reference proteome</keyword>
<evidence type="ECO:0000313" key="2">
    <source>
        <dbReference type="EMBL" id="OQD67922.1"/>
    </source>
</evidence>
<proteinExistence type="predicted"/>
<reference evidence="3" key="1">
    <citation type="journal article" date="2017" name="Nat. Microbiol.">
        <title>Global analysis of biosynthetic gene clusters reveals vast potential of secondary metabolite production in Penicillium species.</title>
        <authorList>
            <person name="Nielsen J.C."/>
            <person name="Grijseels S."/>
            <person name="Prigent S."/>
            <person name="Ji B."/>
            <person name="Dainat J."/>
            <person name="Nielsen K.F."/>
            <person name="Frisvad J.C."/>
            <person name="Workman M."/>
            <person name="Nielsen J."/>
        </authorList>
    </citation>
    <scope>NUCLEOTIDE SEQUENCE [LARGE SCALE GENOMIC DNA]</scope>
    <source>
        <strain evidence="3">IBT 4502</strain>
    </source>
</reference>
<protein>
    <submittedName>
        <fullName evidence="2">Uncharacterized protein</fullName>
    </submittedName>
</protein>
<feature type="compositionally biased region" description="Basic and acidic residues" evidence="1">
    <location>
        <begin position="130"/>
        <end position="141"/>
    </location>
</feature>
<name>A0A1V6NTR8_PENPO</name>
<dbReference type="EMBL" id="MDYM01000003">
    <property type="protein sequence ID" value="OQD67922.1"/>
    <property type="molecule type" value="Genomic_DNA"/>
</dbReference>
<dbReference type="AlphaFoldDB" id="A0A1V6NTR8"/>
<feature type="region of interest" description="Disordered" evidence="1">
    <location>
        <begin position="261"/>
        <end position="282"/>
    </location>
</feature>
<organism evidence="2 3">
    <name type="scientific">Penicillium polonicum</name>
    <dbReference type="NCBI Taxonomy" id="60169"/>
    <lineage>
        <taxon>Eukaryota</taxon>
        <taxon>Fungi</taxon>
        <taxon>Dikarya</taxon>
        <taxon>Ascomycota</taxon>
        <taxon>Pezizomycotina</taxon>
        <taxon>Eurotiomycetes</taxon>
        <taxon>Eurotiomycetidae</taxon>
        <taxon>Eurotiales</taxon>
        <taxon>Aspergillaceae</taxon>
        <taxon>Penicillium</taxon>
    </lineage>
</organism>
<sequence length="282" mass="32158">MTPAYRTRAATGQIREIDDEAMEDNFDTSFDIHGSDNNGEVYGREQGGVAGIAREAPADPTRPAIERPTATADDELEEARARVKRLAEFAELMEVKAKAEQRIAKLTATAKPSTMSIHSIPKRKSQGDSTPRDRETERDDMTVDKPLGRRITSAKCPTCPSSIVRYSGKSIREYKIWQIRLNNHFDQHPYYFVDDVTKICRGVEVLQGNMILAWDAHVTLQVVPKTYAEFTRFMQSIVDYRGVAKEYEGILQKEGGIRPLKPRRLRNRQRKNRRHRNTRPAA</sequence>
<feature type="region of interest" description="Disordered" evidence="1">
    <location>
        <begin position="109"/>
        <end position="141"/>
    </location>
</feature>